<evidence type="ECO:0000259" key="4">
    <source>
        <dbReference type="Pfam" id="PF12768"/>
    </source>
</evidence>
<evidence type="ECO:0000259" key="6">
    <source>
        <dbReference type="Pfam" id="PF20843"/>
    </source>
</evidence>
<proteinExistence type="predicted"/>
<gene>
    <name evidence="7" type="ORF">LANO_0C06194G</name>
</gene>
<dbReference type="GO" id="GO:0000282">
    <property type="term" value="P:cellular bud site selection"/>
    <property type="evidence" value="ECO:0007669"/>
    <property type="project" value="TreeGrafter"/>
</dbReference>
<dbReference type="GO" id="GO:0005935">
    <property type="term" value="C:cellular bud neck"/>
    <property type="evidence" value="ECO:0007669"/>
    <property type="project" value="TreeGrafter"/>
</dbReference>
<protein>
    <submittedName>
        <fullName evidence="7">LANO_0C06194g1_1</fullName>
    </submittedName>
</protein>
<feature type="region of interest" description="Disordered" evidence="1">
    <location>
        <begin position="1128"/>
        <end position="1151"/>
    </location>
</feature>
<dbReference type="PANTHER" id="PTHR31778">
    <property type="entry name" value="BUD SITE SELECTION PROTEIN RAX2"/>
    <property type="match status" value="1"/>
</dbReference>
<feature type="chain" id="PRO_5009235975" evidence="3">
    <location>
        <begin position="22"/>
        <end position="1219"/>
    </location>
</feature>
<dbReference type="Proteomes" id="UP000189911">
    <property type="component" value="Chromosome C"/>
</dbReference>
<dbReference type="Pfam" id="PF12768">
    <property type="entry name" value="Rax2"/>
    <property type="match status" value="1"/>
</dbReference>
<dbReference type="InterPro" id="IPR024982">
    <property type="entry name" value="Rax2-like_C"/>
</dbReference>
<dbReference type="Pfam" id="PF20842">
    <property type="entry name" value="Rax2_2"/>
    <property type="match status" value="1"/>
</dbReference>
<dbReference type="SUPFAM" id="SSF50965">
    <property type="entry name" value="Galactose oxidase, central domain"/>
    <property type="match status" value="1"/>
</dbReference>
<dbReference type="AlphaFoldDB" id="A0A1G4J8B1"/>
<evidence type="ECO:0000256" key="2">
    <source>
        <dbReference type="SAM" id="Phobius"/>
    </source>
</evidence>
<dbReference type="InterPro" id="IPR011043">
    <property type="entry name" value="Gal_Oxase/kelch_b-propeller"/>
</dbReference>
<dbReference type="GO" id="GO:1902929">
    <property type="term" value="C:plasma membrane of growing cell tip"/>
    <property type="evidence" value="ECO:0007669"/>
    <property type="project" value="TreeGrafter"/>
</dbReference>
<feature type="compositionally biased region" description="Low complexity" evidence="1">
    <location>
        <begin position="1128"/>
        <end position="1144"/>
    </location>
</feature>
<feature type="transmembrane region" description="Helical" evidence="2">
    <location>
        <begin position="1160"/>
        <end position="1188"/>
    </location>
</feature>
<dbReference type="GO" id="GO:0005621">
    <property type="term" value="C:cellular bud scar"/>
    <property type="evidence" value="ECO:0007669"/>
    <property type="project" value="TreeGrafter"/>
</dbReference>
<feature type="domain" description="Rax2-like third" evidence="6">
    <location>
        <begin position="428"/>
        <end position="578"/>
    </location>
</feature>
<evidence type="ECO:0000256" key="1">
    <source>
        <dbReference type="SAM" id="MobiDB-lite"/>
    </source>
</evidence>
<dbReference type="PANTHER" id="PTHR31778:SF2">
    <property type="entry name" value="BUD SITE SELECTION PROTEIN RAX2"/>
    <property type="match status" value="1"/>
</dbReference>
<evidence type="ECO:0000259" key="5">
    <source>
        <dbReference type="Pfam" id="PF20842"/>
    </source>
</evidence>
<keyword evidence="2" id="KW-1133">Transmembrane helix</keyword>
<evidence type="ECO:0000313" key="8">
    <source>
        <dbReference type="Proteomes" id="UP000189911"/>
    </source>
</evidence>
<evidence type="ECO:0000256" key="3">
    <source>
        <dbReference type="SAM" id="SignalP"/>
    </source>
</evidence>
<dbReference type="EMBL" id="LT598446">
    <property type="protein sequence ID" value="SCU85969.1"/>
    <property type="molecule type" value="Genomic_DNA"/>
</dbReference>
<name>A0A1G4J8B1_9SACH</name>
<feature type="domain" description="Rax2-like C-terminal" evidence="4">
    <location>
        <begin position="885"/>
        <end position="1116"/>
    </location>
</feature>
<sequence length="1219" mass="133545">MCASKLVWFSSVAAAATLCCGSQLAHIEQQLGIENIELPTLDLSESQNSEIQVLGNFRDLNIYKYSGQNNFTGETDNTTSWQNLIYYSNETLLELYRAPSSNESFSIDHIVPLGSDSFILSGSGTIYGQELDHQLMLNLSTLEYKTIFNQSLPQVNAITVVHDKVYFGGSFTYNVSNQTTHSIIAWDPAQDKIENLTFGGFESDSMVNSIVKWDDQNLLFAGNFSTIGNTKMLKNSLSSNASNTSIPELGHPVSLRSAQVQSAGILNENQLICPSASSSEGTGWLQNDTSVGQIEFTLAEQTRASKIRLYNSPYADEQVSLFRILTQPSDSIMNLTYLNPSTGSLSSCDAWCPLYALSNLSATSSEKDASDMVQFLNNETTLEWSSLYQDFAFVDEVPLASLTFMALDSYGSSVGLKSLELYENKISVYANNSLNEPNCIGSASNFTADPSDSFLWLDNSTDGNYIYTQFDTSQGEPSVEYSVPINYPGEYTVNVFTPGCLADNFCSASGIVNATLRDKQNSTILSTIMIYQNNDYEKYDTLYSGYLDSSVSVSLAYESSITDAETQLMVADRVEVVIDEYDSSVFDKTESLNVLNGLLQYSLSNSSSFLGHLQSNSTTDIMSYSASKFPKRSNLYADKLENDLTVLSSLGQMASLTLNQNLDIENHTLDTIGQKVNGILAYSGGLAFMGSFNDTASVGALGFNGTLFALPGVDRTTFRANNLTIMGEEILIFDDQYAINVTSNEAFHNSSELFLSVFSAGCNTMNDTLFQGSIVRNEYTNLNGTFSISSDQQETHQNSNLLEGRIPYDATYIDNATTVYAFYDPHAANNSFGITVLNKSQTTDIPYKWDNRVGAMAYLKNETLLAIGLESQVSGPQFLMRNTSTNKDIANISWPSEVSINSFIFFEQNKSILVGGSFAQNDTGCSGLCLFDYQQQKWSSFFNNTISGTINSMQLSNKSQLILAGSFTINSTKQASLALVSLDTGDFQVLHGGNDTMKSFVKLDSSSSNSIVVSGQKVYDLRNGNWTVISSEFDESSSFGAAYVVSTTPSSQKQKRDNDDAMILITGDMYHQLYGNISAAFYHSDIWTPFLSTTLAFSSSILTEQPNIYTNKDISTINSYEGFLQSTFSGNSSSSSESPKPSTSLHPHSGDKQNKIARGFIVLIGLALSMGTLAVLGILGAGFSYFFGDSGDRYQSLKPRIDEGEMIDTVPPEKLMKFI</sequence>
<reference evidence="8" key="1">
    <citation type="submission" date="2016-03" db="EMBL/GenBank/DDBJ databases">
        <authorList>
            <person name="Devillers Hugo."/>
        </authorList>
    </citation>
    <scope>NUCLEOTIDE SEQUENCE [LARGE SCALE GENOMIC DNA]</scope>
</reference>
<evidence type="ECO:0000313" key="7">
    <source>
        <dbReference type="EMBL" id="SCU85969.1"/>
    </source>
</evidence>
<keyword evidence="3" id="KW-0732">Signal</keyword>
<dbReference type="Pfam" id="PF20843">
    <property type="entry name" value="Rax2_3"/>
    <property type="match status" value="1"/>
</dbReference>
<accession>A0A1G4J8B1</accession>
<keyword evidence="8" id="KW-1185">Reference proteome</keyword>
<keyword evidence="2" id="KW-0472">Membrane</keyword>
<dbReference type="InterPro" id="IPR048265">
    <property type="entry name" value="Rax2-like_third"/>
</dbReference>
<feature type="domain" description="Rax2-like second" evidence="5">
    <location>
        <begin position="253"/>
        <end position="416"/>
    </location>
</feature>
<dbReference type="InterPro" id="IPR048266">
    <property type="entry name" value="Rax2-like_second"/>
</dbReference>
<feature type="signal peptide" evidence="3">
    <location>
        <begin position="1"/>
        <end position="21"/>
    </location>
</feature>
<keyword evidence="2" id="KW-0812">Transmembrane</keyword>
<organism evidence="7 8">
    <name type="scientific">Lachancea nothofagi CBS 11611</name>
    <dbReference type="NCBI Taxonomy" id="1266666"/>
    <lineage>
        <taxon>Eukaryota</taxon>
        <taxon>Fungi</taxon>
        <taxon>Dikarya</taxon>
        <taxon>Ascomycota</taxon>
        <taxon>Saccharomycotina</taxon>
        <taxon>Saccharomycetes</taxon>
        <taxon>Saccharomycetales</taxon>
        <taxon>Saccharomycetaceae</taxon>
        <taxon>Lachancea</taxon>
    </lineage>
</organism>
<dbReference type="OrthoDB" id="2503993at2759"/>